<comment type="caution">
    <text evidence="14">The sequence shown here is derived from an EMBL/GenBank/DDBJ whole genome shotgun (WGS) entry which is preliminary data.</text>
</comment>
<keyword evidence="4 11" id="KW-0808">Transferase</keyword>
<dbReference type="GO" id="GO:0009274">
    <property type="term" value="C:peptidoglycan-based cell wall"/>
    <property type="evidence" value="ECO:0007669"/>
    <property type="project" value="InterPro"/>
</dbReference>
<keyword evidence="2 11" id="KW-0997">Cell inner membrane</keyword>
<comment type="function">
    <text evidence="11">Peptidoglycan polymerase that catalyzes glycan chain elongation from lipid-linked precursors.</text>
</comment>
<evidence type="ECO:0000256" key="11">
    <source>
        <dbReference type="HAMAP-Rule" id="MF_00766"/>
    </source>
</evidence>
<evidence type="ECO:0000256" key="12">
    <source>
        <dbReference type="SAM" id="MobiDB-lite"/>
    </source>
</evidence>
<dbReference type="GO" id="GO:0005886">
    <property type="term" value="C:plasma membrane"/>
    <property type="evidence" value="ECO:0007669"/>
    <property type="project" value="UniProtKB-SubCell"/>
</dbReference>
<dbReference type="InterPro" id="IPR001264">
    <property type="entry name" value="Glyco_trans_51"/>
</dbReference>
<feature type="transmembrane region" description="Helical" evidence="11">
    <location>
        <begin position="46"/>
        <end position="65"/>
    </location>
</feature>
<proteinExistence type="inferred from homology"/>
<dbReference type="InterPro" id="IPR023346">
    <property type="entry name" value="Lysozyme-like_dom_sf"/>
</dbReference>
<organism evidence="14 15">
    <name type="scientific">Salipiger mucosus DSM 16094</name>
    <dbReference type="NCBI Taxonomy" id="1123237"/>
    <lineage>
        <taxon>Bacteria</taxon>
        <taxon>Pseudomonadati</taxon>
        <taxon>Pseudomonadota</taxon>
        <taxon>Alphaproteobacteria</taxon>
        <taxon>Rhodobacterales</taxon>
        <taxon>Roseobacteraceae</taxon>
        <taxon>Salipiger</taxon>
    </lineage>
</organism>
<evidence type="ECO:0000256" key="8">
    <source>
        <dbReference type="ARBA" id="ARBA00022989"/>
    </source>
</evidence>
<dbReference type="PANTHER" id="PTHR30400">
    <property type="entry name" value="MONOFUNCTIONAL BIOSYNTHETIC PEPTIDOGLYCAN TRANSGLYCOSYLASE"/>
    <property type="match status" value="1"/>
</dbReference>
<dbReference type="EC" id="2.4.99.28" evidence="11"/>
<evidence type="ECO:0000256" key="6">
    <source>
        <dbReference type="ARBA" id="ARBA00022960"/>
    </source>
</evidence>
<dbReference type="HOGENOM" id="CLU_006354_1_1_5"/>
<keyword evidence="9 11" id="KW-0472">Membrane</keyword>
<dbReference type="Gene3D" id="1.10.3810.10">
    <property type="entry name" value="Biosynthetic peptidoglycan transglycosylase-like"/>
    <property type="match status" value="1"/>
</dbReference>
<dbReference type="Proteomes" id="UP000015347">
    <property type="component" value="Unassembled WGS sequence"/>
</dbReference>
<accession>S9QZZ5</accession>
<keyword evidence="15" id="KW-1185">Reference proteome</keyword>
<dbReference type="InterPro" id="IPR011812">
    <property type="entry name" value="Pep_trsgly"/>
</dbReference>
<keyword evidence="1 11" id="KW-1003">Cell membrane</keyword>
<evidence type="ECO:0000256" key="5">
    <source>
        <dbReference type="ARBA" id="ARBA00022692"/>
    </source>
</evidence>
<feature type="region of interest" description="Disordered" evidence="12">
    <location>
        <begin position="1"/>
        <end position="32"/>
    </location>
</feature>
<dbReference type="GO" id="GO:0009252">
    <property type="term" value="P:peptidoglycan biosynthetic process"/>
    <property type="evidence" value="ECO:0007669"/>
    <property type="project" value="UniProtKB-UniRule"/>
</dbReference>
<dbReference type="SUPFAM" id="SSF53955">
    <property type="entry name" value="Lysozyme-like"/>
    <property type="match status" value="1"/>
</dbReference>
<comment type="similarity">
    <text evidence="11">Belongs to the glycosyltransferase 51 family.</text>
</comment>
<dbReference type="GO" id="GO:0016763">
    <property type="term" value="F:pentosyltransferase activity"/>
    <property type="evidence" value="ECO:0007669"/>
    <property type="project" value="InterPro"/>
</dbReference>
<keyword evidence="5 11" id="KW-0812">Transmembrane</keyword>
<evidence type="ECO:0000313" key="14">
    <source>
        <dbReference type="EMBL" id="EPX86956.1"/>
    </source>
</evidence>
<keyword evidence="7 11" id="KW-0573">Peptidoglycan synthesis</keyword>
<gene>
    <name evidence="11" type="primary">mtgA</name>
    <name evidence="14" type="ORF">Salmuc_02931</name>
</gene>
<comment type="subcellular location">
    <subcellularLocation>
        <location evidence="11">Cell inner membrane</location>
        <topology evidence="11">Single-pass membrane protein</topology>
    </subcellularLocation>
</comment>
<dbReference type="NCBIfam" id="TIGR02070">
    <property type="entry name" value="mono_pep_trsgly"/>
    <property type="match status" value="1"/>
</dbReference>
<evidence type="ECO:0000256" key="7">
    <source>
        <dbReference type="ARBA" id="ARBA00022984"/>
    </source>
</evidence>
<dbReference type="InterPro" id="IPR036950">
    <property type="entry name" value="PBP_transglycosylase"/>
</dbReference>
<comment type="catalytic activity">
    <reaction evidence="11">
        <text>[GlcNAc-(1-&gt;4)-Mur2Ac(oyl-L-Ala-gamma-D-Glu-L-Lys-D-Ala-D-Ala)](n)-di-trans,octa-cis-undecaprenyl diphosphate + beta-D-GlcNAc-(1-&gt;4)-Mur2Ac(oyl-L-Ala-gamma-D-Glu-L-Lys-D-Ala-D-Ala)-di-trans,octa-cis-undecaprenyl diphosphate = [GlcNAc-(1-&gt;4)-Mur2Ac(oyl-L-Ala-gamma-D-Glu-L-Lys-D-Ala-D-Ala)](n+1)-di-trans,octa-cis-undecaprenyl diphosphate + di-trans,octa-cis-undecaprenyl diphosphate + H(+)</text>
        <dbReference type="Rhea" id="RHEA:23708"/>
        <dbReference type="Rhea" id="RHEA-COMP:9602"/>
        <dbReference type="Rhea" id="RHEA-COMP:9603"/>
        <dbReference type="ChEBI" id="CHEBI:15378"/>
        <dbReference type="ChEBI" id="CHEBI:58405"/>
        <dbReference type="ChEBI" id="CHEBI:60033"/>
        <dbReference type="ChEBI" id="CHEBI:78435"/>
        <dbReference type="EC" id="2.4.99.28"/>
    </reaction>
</comment>
<sequence length="260" mass="28728">MARAATSRKGDRQKDKTGGRKGRGRKAEPELVERPRPRPLRWLSRWALRICLLAVVLAIAAVMLFKVVNPPLTHTMWAEGRRLGQPVEREWVPAEEIAPVMLRSVVAAEDANFCQHWGFDMKAIRAAIEAGGNRGASTISQQVVKNVYLWQGRNWTRKALEAALTPLVEAAWTKRRILEVYLNVAEFDAGVFGVEAAARHNFGVSAEGLSSVQAARLAAVLPDPRDLSASRPTAYVERRAAQIRDGAATIDRDGRAACFQ</sequence>
<keyword evidence="3 11" id="KW-0328">Glycosyltransferase</keyword>
<dbReference type="UniPathway" id="UPA00219"/>
<dbReference type="EMBL" id="APVH01000002">
    <property type="protein sequence ID" value="EPX86956.1"/>
    <property type="molecule type" value="Genomic_DNA"/>
</dbReference>
<dbReference type="OrthoDB" id="9766909at2"/>
<protein>
    <recommendedName>
        <fullName evidence="11">Biosynthetic peptidoglycan transglycosylase</fullName>
        <ecNumber evidence="11">2.4.99.28</ecNumber>
    </recommendedName>
    <alternativeName>
        <fullName evidence="11">Glycan polymerase</fullName>
    </alternativeName>
    <alternativeName>
        <fullName evidence="11">Peptidoglycan glycosyltransferase MtgA</fullName>
        <shortName evidence="11">PGT</shortName>
    </alternativeName>
</protein>
<dbReference type="AlphaFoldDB" id="S9QZZ5"/>
<evidence type="ECO:0000256" key="3">
    <source>
        <dbReference type="ARBA" id="ARBA00022676"/>
    </source>
</evidence>
<name>S9QZZ5_9RHOB</name>
<dbReference type="Pfam" id="PF00912">
    <property type="entry name" value="Transgly"/>
    <property type="match status" value="1"/>
</dbReference>
<keyword evidence="10 11" id="KW-0961">Cell wall biogenesis/degradation</keyword>
<evidence type="ECO:0000259" key="13">
    <source>
        <dbReference type="Pfam" id="PF00912"/>
    </source>
</evidence>
<keyword evidence="8 11" id="KW-1133">Transmembrane helix</keyword>
<evidence type="ECO:0000256" key="4">
    <source>
        <dbReference type="ARBA" id="ARBA00022679"/>
    </source>
</evidence>
<evidence type="ECO:0000256" key="2">
    <source>
        <dbReference type="ARBA" id="ARBA00022519"/>
    </source>
</evidence>
<feature type="domain" description="Glycosyl transferase family 51" evidence="13">
    <location>
        <begin position="84"/>
        <end position="243"/>
    </location>
</feature>
<dbReference type="GO" id="GO:0008955">
    <property type="term" value="F:peptidoglycan glycosyltransferase activity"/>
    <property type="evidence" value="ECO:0007669"/>
    <property type="project" value="UniProtKB-UniRule"/>
</dbReference>
<dbReference type="PANTHER" id="PTHR30400:SF0">
    <property type="entry name" value="BIOSYNTHETIC PEPTIDOGLYCAN TRANSGLYCOSYLASE"/>
    <property type="match status" value="1"/>
</dbReference>
<comment type="pathway">
    <text evidence="11">Cell wall biogenesis; peptidoglycan biosynthesis.</text>
</comment>
<evidence type="ECO:0000256" key="10">
    <source>
        <dbReference type="ARBA" id="ARBA00023316"/>
    </source>
</evidence>
<dbReference type="RefSeq" id="WP_020040735.1">
    <property type="nucleotide sequence ID" value="NZ_KE557273.1"/>
</dbReference>
<dbReference type="GO" id="GO:0071555">
    <property type="term" value="P:cell wall organization"/>
    <property type="evidence" value="ECO:0007669"/>
    <property type="project" value="UniProtKB-KW"/>
</dbReference>
<dbReference type="eggNOG" id="COG0744">
    <property type="taxonomic scope" value="Bacteria"/>
</dbReference>
<reference evidence="15" key="1">
    <citation type="journal article" date="2014" name="Stand. Genomic Sci.">
        <title>Genome sequence of the exopolysaccharide-producing Salipiger mucosus type strain (DSM 16094(T)), a moderately halophilic member of the Roseobacter clade.</title>
        <authorList>
            <person name="Riedel T."/>
            <person name="Spring S."/>
            <person name="Fiebig A."/>
            <person name="Petersen J."/>
            <person name="Kyrpides N.C."/>
            <person name="Goker M."/>
            <person name="Klenk H.P."/>
        </authorList>
    </citation>
    <scope>NUCLEOTIDE SEQUENCE [LARGE SCALE GENOMIC DNA]</scope>
    <source>
        <strain evidence="15">DSM 16094</strain>
    </source>
</reference>
<evidence type="ECO:0000256" key="1">
    <source>
        <dbReference type="ARBA" id="ARBA00022475"/>
    </source>
</evidence>
<dbReference type="GO" id="GO:0008360">
    <property type="term" value="P:regulation of cell shape"/>
    <property type="evidence" value="ECO:0007669"/>
    <property type="project" value="UniProtKB-KW"/>
</dbReference>
<feature type="compositionally biased region" description="Basic and acidic residues" evidence="12">
    <location>
        <begin position="8"/>
        <end position="18"/>
    </location>
</feature>
<keyword evidence="6 11" id="KW-0133">Cell shape</keyword>
<evidence type="ECO:0000256" key="9">
    <source>
        <dbReference type="ARBA" id="ARBA00023136"/>
    </source>
</evidence>
<evidence type="ECO:0000313" key="15">
    <source>
        <dbReference type="Proteomes" id="UP000015347"/>
    </source>
</evidence>
<dbReference type="HAMAP" id="MF_00766">
    <property type="entry name" value="PGT_MtgA"/>
    <property type="match status" value="1"/>
</dbReference>
<dbReference type="STRING" id="1123237.Salmuc_02931"/>